<name>A0AC59YL27_RANTA</name>
<sequence length="195" mass="20372">MDKALPGQGPACLLDLICSLCPLPGLRDYWPFFQLPENFKPVPALYPAPPRPAPPQLLPAGCNPRVWGRAGGATSAGLKPGPAHNSRRLKCTGLRSLVPAGTSRCYQDALGVPALSFPSPVGGARGARRPRGRQRRHQAPPPPPLSLADITLNTCSLPPFSLQALARQPVNQRSGGSPPRRGSAMPGFATGGGGD</sequence>
<feature type="non-terminal residue" evidence="1">
    <location>
        <position position="195"/>
    </location>
</feature>
<evidence type="ECO:0000313" key="2">
    <source>
        <dbReference type="Proteomes" id="UP001162501"/>
    </source>
</evidence>
<evidence type="ECO:0000313" key="1">
    <source>
        <dbReference type="EMBL" id="CAM9786603.1"/>
    </source>
</evidence>
<reference evidence="1" key="2">
    <citation type="submission" date="2025-03" db="EMBL/GenBank/DDBJ databases">
        <authorList>
            <consortium name="ELIXIR-Norway"/>
            <consortium name="Elixir Norway"/>
        </authorList>
    </citation>
    <scope>NUCLEOTIDE SEQUENCE</scope>
</reference>
<reference evidence="1" key="1">
    <citation type="submission" date="2023-05" db="EMBL/GenBank/DDBJ databases">
        <authorList>
            <consortium name="ELIXIR-Norway"/>
        </authorList>
    </citation>
    <scope>NUCLEOTIDE SEQUENCE</scope>
</reference>
<organism evidence="1 2">
    <name type="scientific">Rangifer tarandus platyrhynchus</name>
    <name type="common">Svalbard reindeer</name>
    <dbReference type="NCBI Taxonomy" id="3082113"/>
    <lineage>
        <taxon>Eukaryota</taxon>
        <taxon>Metazoa</taxon>
        <taxon>Chordata</taxon>
        <taxon>Craniata</taxon>
        <taxon>Vertebrata</taxon>
        <taxon>Euteleostomi</taxon>
        <taxon>Mammalia</taxon>
        <taxon>Eutheria</taxon>
        <taxon>Laurasiatheria</taxon>
        <taxon>Artiodactyla</taxon>
        <taxon>Ruminantia</taxon>
        <taxon>Pecora</taxon>
        <taxon>Cervidae</taxon>
        <taxon>Odocoileinae</taxon>
        <taxon>Rangifer</taxon>
    </lineage>
</organism>
<dbReference type="EMBL" id="OX596101">
    <property type="protein sequence ID" value="CAM9786603.1"/>
    <property type="molecule type" value="Genomic_DNA"/>
</dbReference>
<dbReference type="Proteomes" id="UP001162501">
    <property type="component" value="Chromosome 17"/>
</dbReference>
<protein>
    <submittedName>
        <fullName evidence="1">Uncharacterized protein</fullName>
    </submittedName>
</protein>
<gene>
    <name evidence="1" type="ORF">MRATA1EN22A_LOCUS7447</name>
</gene>
<proteinExistence type="predicted"/>
<feature type="non-terminal residue" evidence="1">
    <location>
        <position position="1"/>
    </location>
</feature>
<accession>A0AC59YL27</accession>